<dbReference type="AlphaFoldDB" id="A0A061RVF7"/>
<organism evidence="2">
    <name type="scientific">Tetraselmis sp. GSL018</name>
    <dbReference type="NCBI Taxonomy" id="582737"/>
    <lineage>
        <taxon>Eukaryota</taxon>
        <taxon>Viridiplantae</taxon>
        <taxon>Chlorophyta</taxon>
        <taxon>core chlorophytes</taxon>
        <taxon>Chlorodendrophyceae</taxon>
        <taxon>Chlorodendrales</taxon>
        <taxon>Chlorodendraceae</taxon>
        <taxon>Tetraselmis</taxon>
    </lineage>
</organism>
<evidence type="ECO:0000313" key="2">
    <source>
        <dbReference type="EMBL" id="JAC76862.1"/>
    </source>
</evidence>
<proteinExistence type="predicted"/>
<protein>
    <submittedName>
        <fullName evidence="2">Uncharacterized protein</fullName>
    </submittedName>
</protein>
<gene>
    <name evidence="2" type="ORF">TSPGSL018_19090</name>
</gene>
<name>A0A061RVF7_9CHLO</name>
<sequence>GGPQAAKAEVPCKRAARNATGRLRKRASGSSVSVCGGPPSSRECPDGVCSTATVGRGKAQGPGPQPGFNHGRTRRMASRSQASY</sequence>
<accession>A0A061RVF7</accession>
<feature type="compositionally biased region" description="Low complexity" evidence="1">
    <location>
        <begin position="28"/>
        <end position="41"/>
    </location>
</feature>
<feature type="region of interest" description="Disordered" evidence="1">
    <location>
        <begin position="1"/>
        <end position="84"/>
    </location>
</feature>
<feature type="non-terminal residue" evidence="2">
    <location>
        <position position="84"/>
    </location>
</feature>
<reference evidence="2" key="1">
    <citation type="submission" date="2014-05" db="EMBL/GenBank/DDBJ databases">
        <title>The transcriptome of the halophilic microalga Tetraselmis sp. GSL018 isolated from the Great Salt Lake, Utah.</title>
        <authorList>
            <person name="Jinkerson R.E."/>
            <person name="D'Adamo S."/>
            <person name="Posewitz M.C."/>
        </authorList>
    </citation>
    <scope>NUCLEOTIDE SEQUENCE</scope>
    <source>
        <strain evidence="2">GSL018</strain>
    </source>
</reference>
<feature type="non-terminal residue" evidence="2">
    <location>
        <position position="1"/>
    </location>
</feature>
<evidence type="ECO:0000256" key="1">
    <source>
        <dbReference type="SAM" id="MobiDB-lite"/>
    </source>
</evidence>
<dbReference type="EMBL" id="GBEZ01008694">
    <property type="protein sequence ID" value="JAC76862.1"/>
    <property type="molecule type" value="Transcribed_RNA"/>
</dbReference>